<keyword evidence="1" id="KW-1133">Transmembrane helix</keyword>
<protein>
    <submittedName>
        <fullName evidence="2">Envelope protein</fullName>
    </submittedName>
</protein>
<sequence>MTTLTLSATTRRVATGNGNFSREDAVALNQFPTSNSLHSSIPYDVTESIIALQETIKGKINAWYDNDGKDVLDIDDNEQIWTSMSVLTENVYDPIFASLHKPSTLCDVASVTAATFISLGSAIEEKLEIMCGSADNRGVLSRAADFSLSDNSPNNLTNVLLSNTTLSHIILKRLNEWLLDEPSDSLKILQRRARLMDAPLPHRYGLFEKFGGVRHETDSTNAAGTTNAADMHTKLVNHVLKVAFRTSGPRNNDNEVTHLQETHALSRFIIDFFYGSVYTAQRSLNTSVLYCDRCDYEAYQKLPEEYKRSSIIPGSYNMRDLPFRPFAVPSSYLSGNEFFKYDRAVSQTGVPLAFDFGEFMCHFVFGLEWDKHLGDVVDVLAHSAMRKFDKGDMEGVYLDANDYNRIGTTRMGVADLAMRSVAEFIRSQAYSIASGNSTVSSDSTTNIGLLKLKLLIQRTVLDIQHFIEDKLPGIVRLFKEALPEGDFGHDGEFECLVLHLFLSRLSDESHILRNADIQRTVHSTQIDLRPRTLTVVPTGTRIETYDNMEDVPSSVIDGLTGTATSTHNKGFYGESCVVSWDGASNRTVGVWRNLSLHPNTELSTTYLNVIREADKVKGVLRETSILGGLNRLFFNRADMYRALRARGIYNPGYNFTEYGRTFEDESNEATTSSIAVPLPSASAAISFGGVRSLFAEFRDVLETRAILTFSKETSIGFEDIMKTESEALSGASTLETQLANSLSVSFARDTSLGISFSEDTSALVINESKRTLLEETRALRDNTRSFSSVMEDLGVDVGKEMDDTFAVEMRDTFPDTAIREWDGAINEFEKSIPEVEMQKLDEIEKEVKNTTSGEVSLEGLSEKINDTKLAKATDEVVGKKLGNGFSMFMGRFGATVVIGSAVVGGFLGPATYGMMHASRGAHLNVVSNQANSGVVTYKMVQFSCEDKTLGWAKRATHPFREEIDTVIENGSFSLSEGAFVTNSDGRTSRFKAHAPICGEQDALISSCGSWATFDEPHSVLPWVANMKDLAKGTSVTCDKGMTASEAVVSSILSLGADVANKIFEVLEDTVVGIAERTFNSIINSPALIIGLPLVAGLASTRLKIGNWRTGLITMISVLVLILIVRFFAGSGSFTLNWFQTKDGAKREVTEAYSMDTPNFKRHKINMIPEASEHVQQMVIGDNLRPVFIPATTNHTKAARIIGRDVPVFKECFKQWAVAIQAPRVMLTSMTHVTPIIPTGFMMDVSGLDSFNPPVVTDISRISINNSSGVSDIIAANVKDMSLVMDAGITQYGDKVINVRKNTVVSSEVLISPRIHVIQNNTTIGSIDTSDISTTLERTLLLSVNKSGGGGGLYVNVFNTHAVDIAYLKIITAIGEFNPIGEIYIEVPPRTSSNNILTTNGEGRRVMVFCSWGGRHTQFTPSSFIFDIAKQLVRSEDMKATRLGVEGMLKGAISNTLDIPGVDRIEDTLHCIAVATSFAKVCGLDTSRISLEFYNSVLEAFTEQYDQDKHIHESDDNEVYVRDPPFDISEENGTVKLADMASNIGLFYYAPMMAKLLTV</sequence>
<keyword evidence="1" id="KW-0472">Membrane</keyword>
<organism evidence="2">
    <name type="scientific">Chionoecetes opilio bacilliform virus</name>
    <dbReference type="NCBI Taxonomy" id="1825681"/>
    <lineage>
        <taxon>Viruses</taxon>
        <taxon>Viruses incertae sedis</taxon>
        <taxon>Naldaviricetes</taxon>
        <taxon>Nimaviridae</taxon>
    </lineage>
</organism>
<comment type="caution">
    <text evidence="2">The sequence shown here is derived from an EMBL/GenBank/DDBJ whole genome shotgun (WGS) entry which is preliminary data.</text>
</comment>
<gene>
    <name evidence="2" type="ORF">SCV_029</name>
</gene>
<proteinExistence type="predicted"/>
<keyword evidence="2" id="KW-0261">Viral envelope protein</keyword>
<feature type="transmembrane region" description="Helical" evidence="1">
    <location>
        <begin position="1110"/>
        <end position="1128"/>
    </location>
</feature>
<keyword evidence="1" id="KW-0812">Transmembrane</keyword>
<dbReference type="GO" id="GO:0019031">
    <property type="term" value="C:viral envelope"/>
    <property type="evidence" value="ECO:0007669"/>
    <property type="project" value="UniProtKB-KW"/>
</dbReference>
<accession>A0A1Q3DLE6</accession>
<evidence type="ECO:0000313" key="2">
    <source>
        <dbReference type="EMBL" id="GAV93153.1"/>
    </source>
</evidence>
<dbReference type="EMBL" id="BDLS01000001">
    <property type="protein sequence ID" value="GAV93153.1"/>
    <property type="molecule type" value="Genomic_DNA"/>
</dbReference>
<keyword evidence="2" id="KW-0946">Virion</keyword>
<name>A0A1Q3DLE6_9VIRU</name>
<reference evidence="2" key="1">
    <citation type="submission" date="2017-01" db="EMBL/GenBank/DDBJ databases">
        <title>Draft genome sequence of uncultured bacilliform virus purified from snow crab.</title>
        <authorList>
            <person name="Takano T."/>
        </authorList>
    </citation>
    <scope>NUCLEOTIDE SEQUENCE</scope>
    <source>
        <strain evidence="2">Isolate_1</strain>
    </source>
</reference>
<evidence type="ECO:0000256" key="1">
    <source>
        <dbReference type="SAM" id="Phobius"/>
    </source>
</evidence>